<dbReference type="InterPro" id="IPR012312">
    <property type="entry name" value="Hemerythrin-like"/>
</dbReference>
<dbReference type="RefSeq" id="WP_015316367.1">
    <property type="nucleotide sequence ID" value="NC_019973.1"/>
</dbReference>
<organism evidence="2 3">
    <name type="scientific">Mesorhizobium australicum (strain HAMBI 3006 / LMG 24608 / WSM2073)</name>
    <dbReference type="NCBI Taxonomy" id="754035"/>
    <lineage>
        <taxon>Bacteria</taxon>
        <taxon>Pseudomonadati</taxon>
        <taxon>Pseudomonadota</taxon>
        <taxon>Alphaproteobacteria</taxon>
        <taxon>Hyphomicrobiales</taxon>
        <taxon>Phyllobacteriaceae</taxon>
        <taxon>Mesorhizobium</taxon>
    </lineage>
</organism>
<protein>
    <recommendedName>
        <fullName evidence="1">Hemerythrin-like domain-containing protein</fullName>
    </recommendedName>
</protein>
<dbReference type="eggNOG" id="COG3945">
    <property type="taxonomic scope" value="Bacteria"/>
</dbReference>
<evidence type="ECO:0000313" key="2">
    <source>
        <dbReference type="EMBL" id="AGB44928.1"/>
    </source>
</evidence>
<proteinExistence type="predicted"/>
<dbReference type="GeneID" id="90989972"/>
<evidence type="ECO:0000259" key="1">
    <source>
        <dbReference type="Pfam" id="PF01814"/>
    </source>
</evidence>
<evidence type="ECO:0000313" key="3">
    <source>
        <dbReference type="Proteomes" id="UP000010998"/>
    </source>
</evidence>
<dbReference type="KEGG" id="mam:Mesau_02506"/>
<reference evidence="3" key="1">
    <citation type="submission" date="2012-02" db="EMBL/GenBank/DDBJ databases">
        <title>Complete sequence of Mesorhizobium australicum WSM2073.</title>
        <authorList>
            <person name="Lucas S."/>
            <person name="Han J."/>
            <person name="Lapidus A."/>
            <person name="Cheng J.-F."/>
            <person name="Goodwin L."/>
            <person name="Pitluck S."/>
            <person name="Peters L."/>
            <person name="Gu W."/>
            <person name="Detter J.C."/>
            <person name="Han C."/>
            <person name="Tapia R."/>
            <person name="Land M."/>
            <person name="Hauser L."/>
            <person name="Kyrpides N."/>
            <person name="Ivanova N."/>
            <person name="Pagani I."/>
            <person name="Reeve W.G."/>
            <person name="Howieson J.G."/>
            <person name="Tiwari R.P."/>
            <person name="O'Hara G.W."/>
            <person name="Atkins C.A."/>
            <person name="Ronson C.W."/>
            <person name="Nandasena K.G."/>
            <person name="Woyke T."/>
        </authorList>
    </citation>
    <scope>NUCLEOTIDE SEQUENCE [LARGE SCALE GENOMIC DNA]</scope>
    <source>
        <strain evidence="3">LMG 24608 / HAMBI 3006 / WSM2073</strain>
    </source>
</reference>
<dbReference type="Pfam" id="PF01814">
    <property type="entry name" value="Hemerythrin"/>
    <property type="match status" value="1"/>
</dbReference>
<gene>
    <name evidence="2" type="ordered locus">Mesau_02506</name>
</gene>
<accession>L0KLG0</accession>
<dbReference type="OrthoDB" id="8282715at2"/>
<name>L0KLG0_MESAW</name>
<sequence>MASGKSSVVVRCDTPETCPVVSACLHGGRVPCLDVCRWHDQKLRICDELETIADGLPAKVDRLKCLLVANELLPLLRMSHAYEEEYVFPAFASDTTHVASRVASVRRLKAEHVEDECSAQDLTDTLLAIGHGGAVANPEALGFMLRGFFDNMRRHVAFEREHVLSTIPARVLD</sequence>
<dbReference type="Gene3D" id="1.20.120.520">
    <property type="entry name" value="nmb1532 protein domain like"/>
    <property type="match status" value="1"/>
</dbReference>
<dbReference type="STRING" id="754035.Mesau_02506"/>
<dbReference type="Proteomes" id="UP000010998">
    <property type="component" value="Chromosome"/>
</dbReference>
<feature type="domain" description="Hemerythrin-like" evidence="1">
    <location>
        <begin position="39"/>
        <end position="165"/>
    </location>
</feature>
<dbReference type="EMBL" id="CP003358">
    <property type="protein sequence ID" value="AGB44928.1"/>
    <property type="molecule type" value="Genomic_DNA"/>
</dbReference>
<dbReference type="HOGENOM" id="CLU_134336_0_0_5"/>
<keyword evidence="3" id="KW-1185">Reference proteome</keyword>
<dbReference type="AlphaFoldDB" id="L0KLG0"/>